<evidence type="ECO:0000313" key="2">
    <source>
        <dbReference type="Proteomes" id="UP000193067"/>
    </source>
</evidence>
<evidence type="ECO:0008006" key="3">
    <source>
        <dbReference type="Google" id="ProtNLM"/>
    </source>
</evidence>
<dbReference type="STRING" id="1353009.A0A1Y2IWY3"/>
<name>A0A1Y2IWY3_TRAC3</name>
<dbReference type="Proteomes" id="UP000193067">
    <property type="component" value="Unassembled WGS sequence"/>
</dbReference>
<gene>
    <name evidence="1" type="ORF">PYCCODRAFT_1433320</name>
</gene>
<organism evidence="1 2">
    <name type="scientific">Trametes coccinea (strain BRFM310)</name>
    <name type="common">Pycnoporus coccineus</name>
    <dbReference type="NCBI Taxonomy" id="1353009"/>
    <lineage>
        <taxon>Eukaryota</taxon>
        <taxon>Fungi</taxon>
        <taxon>Dikarya</taxon>
        <taxon>Basidiomycota</taxon>
        <taxon>Agaricomycotina</taxon>
        <taxon>Agaricomycetes</taxon>
        <taxon>Polyporales</taxon>
        <taxon>Polyporaceae</taxon>
        <taxon>Trametes</taxon>
    </lineage>
</organism>
<dbReference type="EMBL" id="KZ084096">
    <property type="protein sequence ID" value="OSD04442.1"/>
    <property type="molecule type" value="Genomic_DNA"/>
</dbReference>
<evidence type="ECO:0000313" key="1">
    <source>
        <dbReference type="EMBL" id="OSD04442.1"/>
    </source>
</evidence>
<proteinExistence type="predicted"/>
<keyword evidence="2" id="KW-1185">Reference proteome</keyword>
<dbReference type="AlphaFoldDB" id="A0A1Y2IWY3"/>
<protein>
    <recommendedName>
        <fullName evidence="3">F-box domain-containing protein</fullName>
    </recommendedName>
</protein>
<dbReference type="OrthoDB" id="2758338at2759"/>
<accession>A0A1Y2IWY3</accession>
<reference evidence="1 2" key="1">
    <citation type="journal article" date="2015" name="Biotechnol. Biofuels">
        <title>Enhanced degradation of softwood versus hardwood by the white-rot fungus Pycnoporus coccineus.</title>
        <authorList>
            <person name="Couturier M."/>
            <person name="Navarro D."/>
            <person name="Chevret D."/>
            <person name="Henrissat B."/>
            <person name="Piumi F."/>
            <person name="Ruiz-Duenas F.J."/>
            <person name="Martinez A.T."/>
            <person name="Grigoriev I.V."/>
            <person name="Riley R."/>
            <person name="Lipzen A."/>
            <person name="Berrin J.G."/>
            <person name="Master E.R."/>
            <person name="Rosso M.N."/>
        </authorList>
    </citation>
    <scope>NUCLEOTIDE SEQUENCE [LARGE SCALE GENOMIC DNA]</scope>
    <source>
        <strain evidence="1 2">BRFM310</strain>
    </source>
</reference>
<sequence length="263" mass="29621">MHSLPVEVLEPIFLLACTDGGQTGCALSLTSKYIRTASHRTRFHSVSLVSGSVTQVVRFVASYGSACEQDKDEKPRVRHLCLAAANRRISEDEDARPETRKKILQQYLRDVMVLIDMVAQDVETLCFINHCPKFQANDLLLPALIPAPHFPSLVELAVVGLRPVELQATDTSCMPPFPRLRTYHRVIIPNLSPTRTADTLRTHLLSQWKERGAPNASDIRIVLMSQRCRGRCIAMDRILKDSRIQWSFAPMLALYVQSTDCIQ</sequence>